<evidence type="ECO:0000313" key="1">
    <source>
        <dbReference type="EMBL" id="ARQ01367.1"/>
    </source>
</evidence>
<dbReference type="STRING" id="1235591.CAK95_21380"/>
<dbReference type="EMBL" id="CP021112">
    <property type="protein sequence ID" value="ARQ01367.1"/>
    <property type="molecule type" value="Genomic_DNA"/>
</dbReference>
<keyword evidence="2" id="KW-1185">Reference proteome</keyword>
<dbReference type="AlphaFoldDB" id="A0A1W6ZVD6"/>
<organism evidence="1 2">
    <name type="scientific">Pseudorhodoplanes sinuspersici</name>
    <dbReference type="NCBI Taxonomy" id="1235591"/>
    <lineage>
        <taxon>Bacteria</taxon>
        <taxon>Pseudomonadati</taxon>
        <taxon>Pseudomonadota</taxon>
        <taxon>Alphaproteobacteria</taxon>
        <taxon>Hyphomicrobiales</taxon>
        <taxon>Pseudorhodoplanes</taxon>
    </lineage>
</organism>
<reference evidence="1 2" key="1">
    <citation type="submission" date="2017-05" db="EMBL/GenBank/DDBJ databases">
        <title>Full genome sequence of Pseudorhodoplanes sinuspersici.</title>
        <authorList>
            <person name="Dastgheib S.M.M."/>
            <person name="Shavandi M."/>
            <person name="Tirandaz H."/>
        </authorList>
    </citation>
    <scope>NUCLEOTIDE SEQUENCE [LARGE SCALE GENOMIC DNA]</scope>
    <source>
        <strain evidence="1 2">RIPI110</strain>
    </source>
</reference>
<dbReference type="Proteomes" id="UP000194137">
    <property type="component" value="Chromosome"/>
</dbReference>
<evidence type="ECO:0000313" key="2">
    <source>
        <dbReference type="Proteomes" id="UP000194137"/>
    </source>
</evidence>
<dbReference type="KEGG" id="psin:CAK95_21380"/>
<dbReference type="Pfam" id="PF01970">
    <property type="entry name" value="TctA"/>
    <property type="match status" value="1"/>
</dbReference>
<dbReference type="PANTHER" id="PTHR35342:SF5">
    <property type="entry name" value="TRICARBOXYLIC TRANSPORT PROTEIN"/>
    <property type="match status" value="1"/>
</dbReference>
<proteinExistence type="predicted"/>
<dbReference type="PANTHER" id="PTHR35342">
    <property type="entry name" value="TRICARBOXYLIC TRANSPORT PROTEIN"/>
    <property type="match status" value="1"/>
</dbReference>
<dbReference type="OrthoDB" id="7323395at2"/>
<dbReference type="RefSeq" id="WP_086089762.1">
    <property type="nucleotide sequence ID" value="NZ_CP021112.1"/>
</dbReference>
<name>A0A1W6ZVD6_9HYPH</name>
<dbReference type="InterPro" id="IPR002823">
    <property type="entry name" value="DUF112_TM"/>
</dbReference>
<sequence>MFASFIDNLTIGLTVAFSLSNLFYCFVGVLLGTLVGVLPGIGALAAISLLLPITFHLDATSAIVMLAGVFYGASYGGSTASILLNLPGTPSAAVACLDGYPMAKQGRAGVALLMTTVASFIGGSIGIVVMMLLSPLIVSAALKFGPAEYFSMMVLGLVAASTISSGSALKGIAMVVLGILLGTAGSDLETGAGRFTFDIPELYDGVSLVVVAMGLFGVSEVIASIRTIRRGEIDRKSITFRSMIPTRDEVRRSWMPILRGTGLGSFFGALPGTGGVIASFMAYAIEKKIARDPSRFGKGAIEGITAPEAANNAADQTAFIPTMTLGIPGNVVMALMLGALTIHGIVPGPQLMAKHPDMFWGLVMSFWIGNVLLVILNVPLIGLWIRLLVIPYHLLYPAILMFVCIGVYSINNSPSDVVMVMVFGGLGYAMRLVDFQPAPLLLGFVLGPLMEENLRRTLLISRGDFMVFLERPISATVMAITAALLAWAAFGALRRRPAKAIEAT</sequence>
<accession>A0A1W6ZVD6</accession>
<protein>
    <submittedName>
        <fullName evidence="1">Uncharacterized protein</fullName>
    </submittedName>
</protein>
<gene>
    <name evidence="1" type="ORF">CAK95_21380</name>
</gene>